<dbReference type="Pfam" id="PF13682">
    <property type="entry name" value="CZB"/>
    <property type="match status" value="1"/>
</dbReference>
<evidence type="ECO:0000256" key="3">
    <source>
        <dbReference type="PROSITE-ProRule" id="PRU00284"/>
    </source>
</evidence>
<dbReference type="Proteomes" id="UP000271227">
    <property type="component" value="Unassembled WGS sequence"/>
</dbReference>
<organism evidence="5 6">
    <name type="scientific">Eilatimonas milleporae</name>
    <dbReference type="NCBI Taxonomy" id="911205"/>
    <lineage>
        <taxon>Bacteria</taxon>
        <taxon>Pseudomonadati</taxon>
        <taxon>Pseudomonadota</taxon>
        <taxon>Alphaproteobacteria</taxon>
        <taxon>Kordiimonadales</taxon>
        <taxon>Kordiimonadaceae</taxon>
        <taxon>Eilatimonas</taxon>
    </lineage>
</organism>
<evidence type="ECO:0000256" key="2">
    <source>
        <dbReference type="ARBA" id="ARBA00029447"/>
    </source>
</evidence>
<feature type="domain" description="Methyl-accepting transducer" evidence="4">
    <location>
        <begin position="68"/>
        <end position="304"/>
    </location>
</feature>
<comment type="similarity">
    <text evidence="2">Belongs to the methyl-accepting chemotaxis (MCP) protein family.</text>
</comment>
<dbReference type="RefSeq" id="WP_170163709.1">
    <property type="nucleotide sequence ID" value="NZ_REFR01000011.1"/>
</dbReference>
<dbReference type="SMART" id="SM00283">
    <property type="entry name" value="MA"/>
    <property type="match status" value="1"/>
</dbReference>
<dbReference type="PANTHER" id="PTHR32089:SF112">
    <property type="entry name" value="LYSOZYME-LIKE PROTEIN-RELATED"/>
    <property type="match status" value="1"/>
</dbReference>
<dbReference type="AlphaFoldDB" id="A0A3M0CVJ7"/>
<dbReference type="SUPFAM" id="SSF58104">
    <property type="entry name" value="Methyl-accepting chemotaxis protein (MCP) signaling domain"/>
    <property type="match status" value="1"/>
</dbReference>
<dbReference type="Gene3D" id="1.10.287.950">
    <property type="entry name" value="Methyl-accepting chemotaxis protein"/>
    <property type="match status" value="1"/>
</dbReference>
<dbReference type="PANTHER" id="PTHR32089">
    <property type="entry name" value="METHYL-ACCEPTING CHEMOTAXIS PROTEIN MCPB"/>
    <property type="match status" value="1"/>
</dbReference>
<name>A0A3M0CVJ7_9PROT</name>
<keyword evidence="1 3" id="KW-0807">Transducer</keyword>
<dbReference type="InterPro" id="IPR004090">
    <property type="entry name" value="Chemotax_Me-accpt_rcpt"/>
</dbReference>
<dbReference type="PROSITE" id="PS50111">
    <property type="entry name" value="CHEMOTAXIS_TRANSDUC_2"/>
    <property type="match status" value="1"/>
</dbReference>
<reference evidence="5 6" key="1">
    <citation type="submission" date="2018-10" db="EMBL/GenBank/DDBJ databases">
        <title>Genomic Encyclopedia of Archaeal and Bacterial Type Strains, Phase II (KMG-II): from individual species to whole genera.</title>
        <authorList>
            <person name="Goeker M."/>
        </authorList>
    </citation>
    <scope>NUCLEOTIDE SEQUENCE [LARGE SCALE GENOMIC DNA]</scope>
    <source>
        <strain evidence="5 6">DSM 25217</strain>
    </source>
</reference>
<sequence length="454" mass="48388">MDQHHNTTVTNGCEAVAGGAQEQEIIACLEAMADGDYSQTPKTKGPLAEAVGRLMDALNQQRRRDLVRTVSFSMQASETTAAVSFVTGDVRDVANNTQTIAAAMEELDATVNQISEASNAVVEDAQATENSVDAGLASVTRAIEGIDMISRTVTTAGERMERLTTAFQDIAAVLTSIDEIAKQTNLLALNATIEAVRAGESGKGFAVVAGEVKQLASQTAKATDDIRHKIGTIGDEMSHMSTAMSETATTVDTQRGEIHETGEQIRGIVDAVRNVTAQMSATASSVTEQSAVVQEVARSVNVIREKTDHSAANAEKAVAAVNRSSKLIDTILGEFQAMEIPNAVIDYAMSDHFLWKKKLAAMLVGAAELKSSELASHHECRLGKWYYQIKDEAIIRHPAFKKIEAPHAAVHNHGKKAAELFATGDRVGALAQFDEMEKASQDVVALLGDLKAAG</sequence>
<dbReference type="EMBL" id="REFR01000011">
    <property type="protein sequence ID" value="RMB07633.1"/>
    <property type="molecule type" value="Genomic_DNA"/>
</dbReference>
<evidence type="ECO:0000256" key="1">
    <source>
        <dbReference type="ARBA" id="ARBA00023224"/>
    </source>
</evidence>
<protein>
    <submittedName>
        <fullName evidence="5">Methyl-accepting chemotaxis sensory transducer</fullName>
    </submittedName>
</protein>
<dbReference type="Gene3D" id="1.20.120.30">
    <property type="entry name" value="Aspartate receptor, ligand-binding domain"/>
    <property type="match status" value="1"/>
</dbReference>
<dbReference type="InterPro" id="IPR025991">
    <property type="entry name" value="Chemoreceptor_zinc-bind_dom"/>
</dbReference>
<keyword evidence="6" id="KW-1185">Reference proteome</keyword>
<comment type="caution">
    <text evidence="5">The sequence shown here is derived from an EMBL/GenBank/DDBJ whole genome shotgun (WGS) entry which is preliminary data.</text>
</comment>
<dbReference type="InterPro" id="IPR004089">
    <property type="entry name" value="MCPsignal_dom"/>
</dbReference>
<evidence type="ECO:0000313" key="5">
    <source>
        <dbReference type="EMBL" id="RMB07633.1"/>
    </source>
</evidence>
<dbReference type="GO" id="GO:0006935">
    <property type="term" value="P:chemotaxis"/>
    <property type="evidence" value="ECO:0007669"/>
    <property type="project" value="InterPro"/>
</dbReference>
<evidence type="ECO:0000313" key="6">
    <source>
        <dbReference type="Proteomes" id="UP000271227"/>
    </source>
</evidence>
<dbReference type="GO" id="GO:0016020">
    <property type="term" value="C:membrane"/>
    <property type="evidence" value="ECO:0007669"/>
    <property type="project" value="InterPro"/>
</dbReference>
<dbReference type="PRINTS" id="PR00260">
    <property type="entry name" value="CHEMTRNSDUCR"/>
</dbReference>
<accession>A0A3M0CVJ7</accession>
<dbReference type="GO" id="GO:0004888">
    <property type="term" value="F:transmembrane signaling receptor activity"/>
    <property type="evidence" value="ECO:0007669"/>
    <property type="project" value="InterPro"/>
</dbReference>
<dbReference type="InParanoid" id="A0A3M0CVJ7"/>
<dbReference type="Pfam" id="PF00015">
    <property type="entry name" value="MCPsignal"/>
    <property type="match status" value="1"/>
</dbReference>
<evidence type="ECO:0000259" key="4">
    <source>
        <dbReference type="PROSITE" id="PS50111"/>
    </source>
</evidence>
<dbReference type="GO" id="GO:0007165">
    <property type="term" value="P:signal transduction"/>
    <property type="evidence" value="ECO:0007669"/>
    <property type="project" value="UniProtKB-KW"/>
</dbReference>
<gene>
    <name evidence="5" type="ORF">BXY39_1719</name>
</gene>
<proteinExistence type="inferred from homology"/>